<reference evidence="12 13" key="1">
    <citation type="submission" date="2023-08" db="EMBL/GenBank/DDBJ databases">
        <title>Genome sequence of Thermaerobacter compostii strain Ins1, a spore-forming filamentous bacterium isolated from a deep geothermal reservoir.</title>
        <authorList>
            <person name="Bregnard D."/>
            <person name="Gonzalez D."/>
            <person name="Junier P."/>
        </authorList>
    </citation>
    <scope>NUCLEOTIDE SEQUENCE [LARGE SCALE GENOMIC DNA]</scope>
    <source>
        <strain evidence="12 13">Ins1</strain>
    </source>
</reference>
<dbReference type="InterPro" id="IPR048267">
    <property type="entry name" value="Arginosuc_syn_N"/>
</dbReference>
<proteinExistence type="inferred from homology"/>
<evidence type="ECO:0000256" key="6">
    <source>
        <dbReference type="ARBA" id="ARBA00022741"/>
    </source>
</evidence>
<feature type="binding site" evidence="8">
    <location>
        <position position="88"/>
    </location>
    <ligand>
        <name>L-citrulline</name>
        <dbReference type="ChEBI" id="CHEBI:57743"/>
    </ligand>
</feature>
<dbReference type="NCBIfam" id="NF001770">
    <property type="entry name" value="PRK00509.1"/>
    <property type="match status" value="1"/>
</dbReference>
<evidence type="ECO:0000256" key="2">
    <source>
        <dbReference type="ARBA" id="ARBA00012286"/>
    </source>
</evidence>
<keyword evidence="8" id="KW-0963">Cytoplasm</keyword>
<keyword evidence="13" id="KW-1185">Reference proteome</keyword>
<dbReference type="PANTHER" id="PTHR11587:SF2">
    <property type="entry name" value="ARGININOSUCCINATE SYNTHASE"/>
    <property type="match status" value="1"/>
</dbReference>
<dbReference type="Proteomes" id="UP001304683">
    <property type="component" value="Chromosome"/>
</dbReference>
<dbReference type="GO" id="GO:0004055">
    <property type="term" value="F:argininosuccinate synthase activity"/>
    <property type="evidence" value="ECO:0007669"/>
    <property type="project" value="UniProtKB-EC"/>
</dbReference>
<dbReference type="InterPro" id="IPR014729">
    <property type="entry name" value="Rossmann-like_a/b/a_fold"/>
</dbReference>
<dbReference type="Pfam" id="PF00764">
    <property type="entry name" value="Arginosuc_synth"/>
    <property type="match status" value="1"/>
</dbReference>
<sequence>MAVAEKIVLAYSGGLDTSVAIPWLKETYGYDVIALSADVGEGKDLEAIRRKALQIGAAEAVVVDARERFARDFVLPALQANALYQGRYPLSAALSRPLIAQLLVETARQYGATAVAHGCTGKGNDQVRFDVSVAALAPDLKVVAPVREWAWSRDEEIAYAREHGIPIPVTEENPFSIDANLWGRSCEAGVLEDPWVEPPEAAYAMTVAPERAPAEPEYVTLTFEAGVPVALDGRPLGLVELIERLNRVAGRHGVGRIDMVEDRLVGIKSREVYEAPAAVVLVEAHRALEALCLPREVLHFKPVIEQQVAQVIYNGLWFSPFKRALDAFVAETQRFVTGEVRVKLYRGTATVVGRRSPVSLYRHELATYSPDDRFDHNAAVGFIQLWGLPTRVHAAVHGAGRQDAGEAGPAVRGAAGLGAAVEPGRAGGKPGEAVGPGGPVAPQPAEVAGS</sequence>
<keyword evidence="7 8" id="KW-0067">ATP-binding</keyword>
<dbReference type="InterPro" id="IPR018223">
    <property type="entry name" value="Arginosuc_synth_CS"/>
</dbReference>
<feature type="binding site" evidence="8">
    <location>
        <position position="124"/>
    </location>
    <ligand>
        <name>L-aspartate</name>
        <dbReference type="ChEBI" id="CHEBI:29991"/>
    </ligand>
</feature>
<dbReference type="Gene3D" id="1.20.5.470">
    <property type="entry name" value="Single helix bin"/>
    <property type="match status" value="1"/>
</dbReference>
<feature type="binding site" evidence="8">
    <location>
        <position position="176"/>
    </location>
    <ligand>
        <name>L-citrulline</name>
        <dbReference type="ChEBI" id="CHEBI:57743"/>
    </ligand>
</feature>
<keyword evidence="5 8" id="KW-0028">Amino-acid biosynthesis</keyword>
<feature type="compositionally biased region" description="Gly residues" evidence="9">
    <location>
        <begin position="425"/>
        <end position="438"/>
    </location>
</feature>
<feature type="domain" description="Arginosuccinate synthase-like N-terminal" evidence="10">
    <location>
        <begin position="6"/>
        <end position="166"/>
    </location>
</feature>
<evidence type="ECO:0000256" key="3">
    <source>
        <dbReference type="ARBA" id="ARBA00022571"/>
    </source>
</evidence>
<comment type="catalytic activity">
    <reaction evidence="8">
        <text>L-citrulline + L-aspartate + ATP = 2-(N(omega)-L-arginino)succinate + AMP + diphosphate + H(+)</text>
        <dbReference type="Rhea" id="RHEA:10932"/>
        <dbReference type="ChEBI" id="CHEBI:15378"/>
        <dbReference type="ChEBI" id="CHEBI:29991"/>
        <dbReference type="ChEBI" id="CHEBI:30616"/>
        <dbReference type="ChEBI" id="CHEBI:33019"/>
        <dbReference type="ChEBI" id="CHEBI:57472"/>
        <dbReference type="ChEBI" id="CHEBI:57743"/>
        <dbReference type="ChEBI" id="CHEBI:456215"/>
        <dbReference type="EC" id="6.3.4.5"/>
    </reaction>
</comment>
<keyword evidence="4 8" id="KW-0436">Ligase</keyword>
<keyword evidence="3 8" id="KW-0055">Arginine biosynthesis</keyword>
<feature type="binding site" evidence="8">
    <location>
        <position position="118"/>
    </location>
    <ligand>
        <name>ATP</name>
        <dbReference type="ChEBI" id="CHEBI:30616"/>
    </ligand>
</feature>
<feature type="binding site" evidence="8">
    <location>
        <position position="185"/>
    </location>
    <ligand>
        <name>L-citrulline</name>
        <dbReference type="ChEBI" id="CHEBI:57743"/>
    </ligand>
</feature>
<feature type="binding site" evidence="8">
    <location>
        <position position="120"/>
    </location>
    <ligand>
        <name>L-aspartate</name>
        <dbReference type="ChEBI" id="CHEBI:29991"/>
    </ligand>
</feature>
<evidence type="ECO:0000256" key="4">
    <source>
        <dbReference type="ARBA" id="ARBA00022598"/>
    </source>
</evidence>
<protein>
    <recommendedName>
        <fullName evidence="2 8">Argininosuccinate synthase</fullName>
        <ecNumber evidence="2 8">6.3.4.5</ecNumber>
    </recommendedName>
    <alternativeName>
        <fullName evidence="8">Citrulline--aspartate ligase</fullName>
    </alternativeName>
</protein>
<evidence type="ECO:0000313" key="13">
    <source>
        <dbReference type="Proteomes" id="UP001304683"/>
    </source>
</evidence>
<feature type="binding site" evidence="8">
    <location>
        <position position="37"/>
    </location>
    <ligand>
        <name>ATP</name>
        <dbReference type="ChEBI" id="CHEBI:30616"/>
    </ligand>
</feature>
<dbReference type="NCBIfam" id="TIGR00032">
    <property type="entry name" value="argG"/>
    <property type="match status" value="1"/>
</dbReference>
<evidence type="ECO:0000259" key="10">
    <source>
        <dbReference type="Pfam" id="PF00764"/>
    </source>
</evidence>
<evidence type="ECO:0000256" key="8">
    <source>
        <dbReference type="HAMAP-Rule" id="MF_00005"/>
    </source>
</evidence>
<feature type="binding site" evidence="8">
    <location>
        <position position="125"/>
    </location>
    <ligand>
        <name>L-aspartate</name>
        <dbReference type="ChEBI" id="CHEBI:29991"/>
    </ligand>
</feature>
<dbReference type="PROSITE" id="PS00564">
    <property type="entry name" value="ARGININOSUCCIN_SYN_1"/>
    <property type="match status" value="1"/>
</dbReference>
<dbReference type="SUPFAM" id="SSF69864">
    <property type="entry name" value="Argininosuccinate synthetase, C-terminal domain"/>
    <property type="match status" value="1"/>
</dbReference>
<evidence type="ECO:0000256" key="9">
    <source>
        <dbReference type="SAM" id="MobiDB-lite"/>
    </source>
</evidence>
<gene>
    <name evidence="8" type="primary">argG</name>
    <name evidence="12" type="ORF">Q5761_02515</name>
</gene>
<accession>A0ABZ0QSE3</accession>
<dbReference type="PANTHER" id="PTHR11587">
    <property type="entry name" value="ARGININOSUCCINATE SYNTHASE"/>
    <property type="match status" value="1"/>
</dbReference>
<comment type="subunit">
    <text evidence="8">Homotetramer.</text>
</comment>
<dbReference type="RefSeq" id="WP_318751585.1">
    <property type="nucleotide sequence ID" value="NZ_CP132508.1"/>
</dbReference>
<feature type="binding site" evidence="8">
    <location>
        <position position="261"/>
    </location>
    <ligand>
        <name>L-citrulline</name>
        <dbReference type="ChEBI" id="CHEBI:57743"/>
    </ligand>
</feature>
<dbReference type="CDD" id="cd01999">
    <property type="entry name" value="ASS"/>
    <property type="match status" value="1"/>
</dbReference>
<feature type="region of interest" description="Disordered" evidence="9">
    <location>
        <begin position="418"/>
        <end position="450"/>
    </location>
</feature>
<evidence type="ECO:0000256" key="5">
    <source>
        <dbReference type="ARBA" id="ARBA00022605"/>
    </source>
</evidence>
<feature type="binding site" evidence="8">
    <location>
        <position position="128"/>
    </location>
    <ligand>
        <name>L-citrulline</name>
        <dbReference type="ChEBI" id="CHEBI:57743"/>
    </ligand>
</feature>
<dbReference type="Gene3D" id="3.40.50.620">
    <property type="entry name" value="HUPs"/>
    <property type="match status" value="1"/>
</dbReference>
<comment type="pathway">
    <text evidence="1 8">Amino-acid biosynthesis; L-arginine biosynthesis; L-arginine from L-ornithine and carbamoyl phosphate: step 2/3.</text>
</comment>
<dbReference type="HAMAP" id="MF_00005">
    <property type="entry name" value="Arg_succ_synth_type1"/>
    <property type="match status" value="1"/>
</dbReference>
<comment type="caution">
    <text evidence="8">Lacks conserved residue(s) required for the propagation of feature annotation.</text>
</comment>
<dbReference type="InterPro" id="IPR023434">
    <property type="entry name" value="Arginosuc_synth_type_1_subfam"/>
</dbReference>
<evidence type="ECO:0000256" key="7">
    <source>
        <dbReference type="ARBA" id="ARBA00022840"/>
    </source>
</evidence>
<dbReference type="InterPro" id="IPR048268">
    <property type="entry name" value="Arginosuc_syn_C"/>
</dbReference>
<feature type="binding site" evidence="8">
    <location>
        <position position="273"/>
    </location>
    <ligand>
        <name>L-citrulline</name>
        <dbReference type="ChEBI" id="CHEBI:57743"/>
    </ligand>
</feature>
<dbReference type="SUPFAM" id="SSF52402">
    <property type="entry name" value="Adenine nucleotide alpha hydrolases-like"/>
    <property type="match status" value="1"/>
</dbReference>
<evidence type="ECO:0000256" key="1">
    <source>
        <dbReference type="ARBA" id="ARBA00004967"/>
    </source>
</evidence>
<dbReference type="InterPro" id="IPR001518">
    <property type="entry name" value="Arginosuc_synth"/>
</dbReference>
<dbReference type="EC" id="6.3.4.5" evidence="2 8"/>
<dbReference type="Pfam" id="PF20979">
    <property type="entry name" value="Arginosuc_syn_C"/>
    <property type="match status" value="1"/>
</dbReference>
<feature type="domain" description="Arginosuccinate synthase C-terminal" evidence="11">
    <location>
        <begin position="175"/>
        <end position="392"/>
    </location>
</feature>
<dbReference type="PROSITE" id="PS00565">
    <property type="entry name" value="ARGININOSUCCIN_SYN_2"/>
    <property type="match status" value="1"/>
</dbReference>
<feature type="binding site" evidence="8">
    <location>
        <position position="124"/>
    </location>
    <ligand>
        <name>L-citrulline</name>
        <dbReference type="ChEBI" id="CHEBI:57743"/>
    </ligand>
</feature>
<keyword evidence="6 8" id="KW-0547">Nucleotide-binding</keyword>
<comment type="similarity">
    <text evidence="8">Belongs to the argininosuccinate synthase family. Type 1 subfamily.</text>
</comment>
<dbReference type="InterPro" id="IPR024074">
    <property type="entry name" value="AS_cat/multimer_dom_body"/>
</dbReference>
<evidence type="ECO:0000313" key="12">
    <source>
        <dbReference type="EMBL" id="WPD20224.1"/>
    </source>
</evidence>
<name>A0ABZ0QSE3_9FIRM</name>
<dbReference type="EMBL" id="CP132508">
    <property type="protein sequence ID" value="WPD20224.1"/>
    <property type="molecule type" value="Genomic_DNA"/>
</dbReference>
<comment type="subcellular location">
    <subcellularLocation>
        <location evidence="8">Cytoplasm</location>
    </subcellularLocation>
</comment>
<feature type="binding site" evidence="8">
    <location>
        <begin position="10"/>
        <end position="18"/>
    </location>
    <ligand>
        <name>ATP</name>
        <dbReference type="ChEBI" id="CHEBI:30616"/>
    </ligand>
</feature>
<dbReference type="Gene3D" id="3.90.1260.10">
    <property type="entry name" value="Argininosuccinate synthetase, chain A, domain 2"/>
    <property type="match status" value="1"/>
</dbReference>
<evidence type="ECO:0000259" key="11">
    <source>
        <dbReference type="Pfam" id="PF20979"/>
    </source>
</evidence>
<organism evidence="12 13">
    <name type="scientific">Thermaerobacter composti</name>
    <dbReference type="NCBI Taxonomy" id="554949"/>
    <lineage>
        <taxon>Bacteria</taxon>
        <taxon>Bacillati</taxon>
        <taxon>Bacillota</taxon>
        <taxon>Clostridia</taxon>
        <taxon>Eubacteriales</taxon>
        <taxon>Clostridiales Family XVII. Incertae Sedis</taxon>
        <taxon>Thermaerobacter</taxon>
    </lineage>
</organism>